<dbReference type="Proteomes" id="UP000016922">
    <property type="component" value="Unassembled WGS sequence"/>
</dbReference>
<dbReference type="HOGENOM" id="CLU_009988_3_1_1"/>
<feature type="compositionally biased region" description="Polar residues" evidence="2">
    <location>
        <begin position="653"/>
        <end position="720"/>
    </location>
</feature>
<dbReference type="GeneID" id="19464206"/>
<dbReference type="eggNOG" id="KOG1339">
    <property type="taxonomic scope" value="Eukaryota"/>
</dbReference>
<keyword evidence="7" id="KW-1185">Reference proteome</keyword>
<proteinExistence type="inferred from homology"/>
<dbReference type="Gene3D" id="2.40.70.10">
    <property type="entry name" value="Acid Proteases"/>
    <property type="match status" value="2"/>
</dbReference>
<evidence type="ECO:0000256" key="4">
    <source>
        <dbReference type="SAM" id="SignalP"/>
    </source>
</evidence>
<feature type="compositionally biased region" description="Polar residues" evidence="2">
    <location>
        <begin position="731"/>
        <end position="744"/>
    </location>
</feature>
<feature type="region of interest" description="Disordered" evidence="2">
    <location>
        <begin position="633"/>
        <end position="744"/>
    </location>
</feature>
<dbReference type="PANTHER" id="PTHR47966:SF51">
    <property type="entry name" value="BETA-SITE APP-CLEAVING ENZYME, ISOFORM A-RELATED"/>
    <property type="match status" value="1"/>
</dbReference>
<feature type="domain" description="Peptidase A1" evidence="5">
    <location>
        <begin position="56"/>
        <end position="404"/>
    </location>
</feature>
<sequence>MRPPQSFAALLLIARFAALVDCRNPWENAFERRVTIPAPVSVAAAQNWDGNDGTWSSFAFQVGTPAQIVRLLISTALHQTAVVVPEGCVSTDPSDCANLRGGLFLRNDSSTFEKNLANLSTTIYPLTLGDNTELGYTGKATLGFDDITLGWQGAGGPTLKNQTVAGIAAKDSYLGLFGLTPRASNFTSFNDPIPSFLQNMRNQSLIPSLAWAYTAGNQYRLNQVLGSLTLGGYDASRFVANGMTWSFNSQDVRDLTVQITAITTSNSSGEISLLSKATPAFLDSGLPYIWLPEESCILFENAFNLTYNETTNLYPVTDAQHKALVAQNPSITFTLGNLTAGFSTNISLPYAAFDLIGSYPIFPVKTKYFPLRRAANATQVTLGRTFFQEAYVIADYDRGNFSVSQCKWEANSQQAIVPILAPALLAEVSSNPSAGSGTAANGTTTNEESKPTSAPIGAIVGGVIGGIVALAVGVYLLYHFCIKPRRHAAEAETAATAAAVAANATKKESPATPAVEANSEFFKPELAGEVPERNEVDGGKNQWHQEVDGGKNTWHSEVDGGKNQWHAEVDGGKNQWHVEADGRPVEIYEMPAEEVASELRGEGGVPEVMGSTTHPRRQFSYMQTPIHMSRNPNARWSWITSPGGETLRDSEIGSPSTTVGGTMSSQDMSPQSQAATLSSQGPSPQSQNATLSSHNMSPESQNAALSPQSTGTISPQSARTPNRDLRDAIVSPQSETTPFMSGRF</sequence>
<dbReference type="InterPro" id="IPR021109">
    <property type="entry name" value="Peptidase_aspartic_dom_sf"/>
</dbReference>
<feature type="chain" id="PRO_5004519630" evidence="4">
    <location>
        <begin position="23"/>
        <end position="744"/>
    </location>
</feature>
<dbReference type="KEGG" id="glz:GLAREA_05152"/>
<dbReference type="EMBL" id="KE145353">
    <property type="protein sequence ID" value="EPE35814.1"/>
    <property type="molecule type" value="Genomic_DNA"/>
</dbReference>
<evidence type="ECO:0000259" key="5">
    <source>
        <dbReference type="PROSITE" id="PS51767"/>
    </source>
</evidence>
<dbReference type="GO" id="GO:0004190">
    <property type="term" value="F:aspartic-type endopeptidase activity"/>
    <property type="evidence" value="ECO:0007669"/>
    <property type="project" value="InterPro"/>
</dbReference>
<dbReference type="AlphaFoldDB" id="S3DFE6"/>
<evidence type="ECO:0000313" key="6">
    <source>
        <dbReference type="EMBL" id="EPE35814.1"/>
    </source>
</evidence>
<gene>
    <name evidence="6" type="ORF">GLAREA_05152</name>
</gene>
<evidence type="ECO:0000256" key="1">
    <source>
        <dbReference type="ARBA" id="ARBA00007447"/>
    </source>
</evidence>
<comment type="similarity">
    <text evidence="1">Belongs to the peptidase A1 family.</text>
</comment>
<dbReference type="SUPFAM" id="SSF50630">
    <property type="entry name" value="Acid proteases"/>
    <property type="match status" value="1"/>
</dbReference>
<dbReference type="GO" id="GO:0006508">
    <property type="term" value="P:proteolysis"/>
    <property type="evidence" value="ECO:0007669"/>
    <property type="project" value="UniProtKB-KW"/>
</dbReference>
<dbReference type="OrthoDB" id="4074350at2759"/>
<keyword evidence="3" id="KW-0472">Membrane</keyword>
<dbReference type="GO" id="GO:0000324">
    <property type="term" value="C:fungal-type vacuole"/>
    <property type="evidence" value="ECO:0007669"/>
    <property type="project" value="TreeGrafter"/>
</dbReference>
<reference evidence="6 7" key="1">
    <citation type="journal article" date="2013" name="BMC Genomics">
        <title>Genomics-driven discovery of the pneumocandin biosynthetic gene cluster in the fungus Glarea lozoyensis.</title>
        <authorList>
            <person name="Chen L."/>
            <person name="Yue Q."/>
            <person name="Zhang X."/>
            <person name="Xiang M."/>
            <person name="Wang C."/>
            <person name="Li S."/>
            <person name="Che Y."/>
            <person name="Ortiz-Lopez F.J."/>
            <person name="Bills G.F."/>
            <person name="Liu X."/>
            <person name="An Z."/>
        </authorList>
    </citation>
    <scope>NUCLEOTIDE SEQUENCE [LARGE SCALE GENOMIC DNA]</scope>
    <source>
        <strain evidence="7">ATCC 20868 / MF5171</strain>
    </source>
</reference>
<keyword evidence="6" id="KW-0378">Hydrolase</keyword>
<dbReference type="PANTHER" id="PTHR47966">
    <property type="entry name" value="BETA-SITE APP-CLEAVING ENZYME, ISOFORM A-RELATED"/>
    <property type="match status" value="1"/>
</dbReference>
<dbReference type="PROSITE" id="PS51767">
    <property type="entry name" value="PEPTIDASE_A1"/>
    <property type="match status" value="1"/>
</dbReference>
<dbReference type="InterPro" id="IPR034164">
    <property type="entry name" value="Pepsin-like_dom"/>
</dbReference>
<evidence type="ECO:0000256" key="2">
    <source>
        <dbReference type="SAM" id="MobiDB-lite"/>
    </source>
</evidence>
<dbReference type="CDD" id="cd05471">
    <property type="entry name" value="pepsin_like"/>
    <property type="match status" value="1"/>
</dbReference>
<organism evidence="6 7">
    <name type="scientific">Glarea lozoyensis (strain ATCC 20868 / MF5171)</name>
    <dbReference type="NCBI Taxonomy" id="1116229"/>
    <lineage>
        <taxon>Eukaryota</taxon>
        <taxon>Fungi</taxon>
        <taxon>Dikarya</taxon>
        <taxon>Ascomycota</taxon>
        <taxon>Pezizomycotina</taxon>
        <taxon>Leotiomycetes</taxon>
        <taxon>Helotiales</taxon>
        <taxon>Helotiaceae</taxon>
        <taxon>Glarea</taxon>
    </lineage>
</organism>
<keyword evidence="4" id="KW-0732">Signal</keyword>
<keyword evidence="3" id="KW-0812">Transmembrane</keyword>
<name>S3DFE6_GLAL2</name>
<accession>S3DFE6</accession>
<keyword evidence="6" id="KW-0645">Protease</keyword>
<feature type="signal peptide" evidence="4">
    <location>
        <begin position="1"/>
        <end position="22"/>
    </location>
</feature>
<dbReference type="InterPro" id="IPR033121">
    <property type="entry name" value="PEPTIDASE_A1"/>
</dbReference>
<dbReference type="InterPro" id="IPR001461">
    <property type="entry name" value="Aspartic_peptidase_A1"/>
</dbReference>
<evidence type="ECO:0000313" key="7">
    <source>
        <dbReference type="Proteomes" id="UP000016922"/>
    </source>
</evidence>
<feature type="transmembrane region" description="Helical" evidence="3">
    <location>
        <begin position="456"/>
        <end position="478"/>
    </location>
</feature>
<evidence type="ECO:0000256" key="3">
    <source>
        <dbReference type="SAM" id="Phobius"/>
    </source>
</evidence>
<protein>
    <submittedName>
        <fullName evidence="6">Acid protease</fullName>
    </submittedName>
</protein>
<dbReference type="RefSeq" id="XP_008076632.1">
    <property type="nucleotide sequence ID" value="XM_008078441.1"/>
</dbReference>
<dbReference type="Pfam" id="PF00026">
    <property type="entry name" value="Asp"/>
    <property type="match status" value="1"/>
</dbReference>
<keyword evidence="3" id="KW-1133">Transmembrane helix</keyword>